<dbReference type="Pfam" id="PF00240">
    <property type="entry name" value="ubiquitin"/>
    <property type="match status" value="1"/>
</dbReference>
<name>A0A9W7CF11_9STRA</name>
<evidence type="ECO:0000313" key="3">
    <source>
        <dbReference type="EMBL" id="GMI08750.1"/>
    </source>
</evidence>
<dbReference type="SUPFAM" id="SSF54236">
    <property type="entry name" value="Ubiquitin-like"/>
    <property type="match status" value="1"/>
</dbReference>
<dbReference type="InterPro" id="IPR000626">
    <property type="entry name" value="Ubiquitin-like_dom"/>
</dbReference>
<dbReference type="InterPro" id="IPR029071">
    <property type="entry name" value="Ubiquitin-like_domsf"/>
</dbReference>
<evidence type="ECO:0000256" key="1">
    <source>
        <dbReference type="SAM" id="MobiDB-lite"/>
    </source>
</evidence>
<feature type="compositionally biased region" description="Basic and acidic residues" evidence="1">
    <location>
        <begin position="91"/>
        <end position="111"/>
    </location>
</feature>
<dbReference type="Proteomes" id="UP001165122">
    <property type="component" value="Unassembled WGS sequence"/>
</dbReference>
<proteinExistence type="predicted"/>
<dbReference type="AlphaFoldDB" id="A0A9W7CF11"/>
<dbReference type="PROSITE" id="PS50053">
    <property type="entry name" value="UBIQUITIN_2"/>
    <property type="match status" value="1"/>
</dbReference>
<dbReference type="CDD" id="cd17039">
    <property type="entry name" value="Ubl_ubiquitin_like"/>
    <property type="match status" value="1"/>
</dbReference>
<keyword evidence="4" id="KW-1185">Reference proteome</keyword>
<accession>A0A9W7CF11</accession>
<protein>
    <recommendedName>
        <fullName evidence="2">Ubiquitin-like domain-containing protein</fullName>
    </recommendedName>
</protein>
<dbReference type="Gene3D" id="3.10.20.90">
    <property type="entry name" value="Phosphatidylinositol 3-kinase Catalytic Subunit, Chain A, domain 1"/>
    <property type="match status" value="1"/>
</dbReference>
<comment type="caution">
    <text evidence="3">The sequence shown here is derived from an EMBL/GenBank/DDBJ whole genome shotgun (WGS) entry which is preliminary data.</text>
</comment>
<evidence type="ECO:0000259" key="2">
    <source>
        <dbReference type="PROSITE" id="PS50053"/>
    </source>
</evidence>
<feature type="region of interest" description="Disordered" evidence="1">
    <location>
        <begin position="91"/>
        <end position="117"/>
    </location>
</feature>
<evidence type="ECO:0000313" key="4">
    <source>
        <dbReference type="Proteomes" id="UP001165122"/>
    </source>
</evidence>
<dbReference type="OrthoDB" id="417450at2759"/>
<reference evidence="4" key="1">
    <citation type="journal article" date="2023" name="Commun. Biol.">
        <title>Genome analysis of Parmales, the sister group of diatoms, reveals the evolutionary specialization of diatoms from phago-mixotrophs to photoautotrophs.</title>
        <authorList>
            <person name="Ban H."/>
            <person name="Sato S."/>
            <person name="Yoshikawa S."/>
            <person name="Yamada K."/>
            <person name="Nakamura Y."/>
            <person name="Ichinomiya M."/>
            <person name="Sato N."/>
            <person name="Blanc-Mathieu R."/>
            <person name="Endo H."/>
            <person name="Kuwata A."/>
            <person name="Ogata H."/>
        </authorList>
    </citation>
    <scope>NUCLEOTIDE SEQUENCE [LARGE SCALE GENOMIC DNA]</scope>
    <source>
        <strain evidence="4">NIES 3700</strain>
    </source>
</reference>
<dbReference type="SMART" id="SM00213">
    <property type="entry name" value="UBQ"/>
    <property type="match status" value="1"/>
</dbReference>
<dbReference type="PRINTS" id="PR00348">
    <property type="entry name" value="UBIQUITIN"/>
</dbReference>
<organism evidence="3 4">
    <name type="scientific">Triparma laevis f. longispina</name>
    <dbReference type="NCBI Taxonomy" id="1714387"/>
    <lineage>
        <taxon>Eukaryota</taxon>
        <taxon>Sar</taxon>
        <taxon>Stramenopiles</taxon>
        <taxon>Ochrophyta</taxon>
        <taxon>Bolidophyceae</taxon>
        <taxon>Parmales</taxon>
        <taxon>Triparmaceae</taxon>
        <taxon>Triparma</taxon>
    </lineage>
</organism>
<dbReference type="EMBL" id="BRXW01000129">
    <property type="protein sequence ID" value="GMI08750.1"/>
    <property type="molecule type" value="Genomic_DNA"/>
</dbReference>
<feature type="domain" description="Ubiquitin-like" evidence="2">
    <location>
        <begin position="1"/>
        <end position="86"/>
    </location>
</feature>
<gene>
    <name evidence="3" type="ORF">TrLO_g11201</name>
</gene>
<dbReference type="InterPro" id="IPR019956">
    <property type="entry name" value="Ubiquitin_dom"/>
</dbReference>
<sequence length="117" mass="13111">MQIVVKYQDDLSKDVKDIRLEDVLPTDTVADLKAAIFIKEGVPAAQQALLFAGKELSDYAPDGEDKKEETVAELGFVENCIVNMTMCEEKKEGKRQLSREYYDDRDTEEGASKCVVS</sequence>